<feature type="domain" description="DUF4037" evidence="2">
    <location>
        <begin position="123"/>
        <end position="211"/>
    </location>
</feature>
<keyword evidence="4" id="KW-1185">Reference proteome</keyword>
<organism evidence="3 4">
    <name type="scientific">Terrisporobacter mayombei</name>
    <dbReference type="NCBI Taxonomy" id="1541"/>
    <lineage>
        <taxon>Bacteria</taxon>
        <taxon>Bacillati</taxon>
        <taxon>Bacillota</taxon>
        <taxon>Clostridia</taxon>
        <taxon>Peptostreptococcales</taxon>
        <taxon>Peptostreptococcaceae</taxon>
        <taxon>Terrisporobacter</taxon>
    </lineage>
</organism>
<gene>
    <name evidence="3" type="ORF">TEMA_11160</name>
</gene>
<name>A0ABY9Q054_9FIRM</name>
<evidence type="ECO:0000259" key="1">
    <source>
        <dbReference type="Pfam" id="PF01909"/>
    </source>
</evidence>
<dbReference type="Pfam" id="PF13228">
    <property type="entry name" value="DUF4037"/>
    <property type="match status" value="1"/>
</dbReference>
<evidence type="ECO:0000313" key="4">
    <source>
        <dbReference type="Proteomes" id="UP001235030"/>
    </source>
</evidence>
<dbReference type="CDD" id="cd05403">
    <property type="entry name" value="NT_KNTase_like"/>
    <property type="match status" value="1"/>
</dbReference>
<dbReference type="Pfam" id="PF01909">
    <property type="entry name" value="NTP_transf_2"/>
    <property type="match status" value="1"/>
</dbReference>
<dbReference type="SUPFAM" id="SSF81301">
    <property type="entry name" value="Nucleotidyltransferase"/>
    <property type="match status" value="1"/>
</dbReference>
<sequence length="261" mass="30589">MNKVNVEDLFRDISKCNQVEAIALGGSRVSGKYDDKSDYDVYVYVKENIPKGSRMNILSKYCCKMEIENHYWEVEDNCTLNSNTDIDIIYRNIEDFDLTIGNIVQKNIANNGYTTCLWNNLNTCKVLYDKDGKLEKLKRKYNIIYPDKLRHNIISKNRKLLNGVLPSYDMQIKKAIERNDKVSINHRVTEFLASYFDIIFAINKVSHPGEKRLIQQCIDLCEILPMDFEENLKDLFENMFNEDCNIIIEEIVKNLDKIIEQ</sequence>
<dbReference type="Gene3D" id="3.30.460.10">
    <property type="entry name" value="Beta Polymerase, domain 2"/>
    <property type="match status" value="1"/>
</dbReference>
<proteinExistence type="predicted"/>
<accession>A0ABY9Q054</accession>
<dbReference type="Proteomes" id="UP001235030">
    <property type="component" value="Chromosome"/>
</dbReference>
<dbReference type="InterPro" id="IPR043519">
    <property type="entry name" value="NT_sf"/>
</dbReference>
<dbReference type="InterPro" id="IPR025117">
    <property type="entry name" value="DUF4037"/>
</dbReference>
<evidence type="ECO:0000259" key="2">
    <source>
        <dbReference type="Pfam" id="PF13228"/>
    </source>
</evidence>
<evidence type="ECO:0000313" key="3">
    <source>
        <dbReference type="EMBL" id="WMT80794.1"/>
    </source>
</evidence>
<dbReference type="EMBL" id="CP101637">
    <property type="protein sequence ID" value="WMT80794.1"/>
    <property type="molecule type" value="Genomic_DNA"/>
</dbReference>
<evidence type="ECO:0008006" key="5">
    <source>
        <dbReference type="Google" id="ProtNLM"/>
    </source>
</evidence>
<protein>
    <recommendedName>
        <fullName evidence="5">DUF4037 domain-containing protein</fullName>
    </recommendedName>
</protein>
<reference evidence="3 4" key="1">
    <citation type="submission" date="2022-07" db="EMBL/GenBank/DDBJ databases">
        <title>Genome sequence of Terrisporobacter mayombei DSM6539.</title>
        <authorList>
            <person name="Boeer T."/>
            <person name="Bengelsdorf F.R."/>
            <person name="Daniel R."/>
            <person name="Poehlein A."/>
        </authorList>
    </citation>
    <scope>NUCLEOTIDE SEQUENCE [LARGE SCALE GENOMIC DNA]</scope>
    <source>
        <strain evidence="3 4">DSM 6539</strain>
    </source>
</reference>
<dbReference type="InterPro" id="IPR002934">
    <property type="entry name" value="Polymerase_NTP_transf_dom"/>
</dbReference>
<dbReference type="RefSeq" id="WP_228105017.1">
    <property type="nucleotide sequence ID" value="NZ_CP101637.1"/>
</dbReference>
<feature type="domain" description="Polymerase nucleotidyl transferase" evidence="1">
    <location>
        <begin position="13"/>
        <end position="106"/>
    </location>
</feature>